<keyword evidence="3" id="KW-0274">FAD</keyword>
<dbReference type="Gene3D" id="3.50.50.60">
    <property type="entry name" value="FAD/NAD(P)-binding domain"/>
    <property type="match status" value="2"/>
</dbReference>
<evidence type="ECO:0000256" key="4">
    <source>
        <dbReference type="ARBA" id="ARBA00023002"/>
    </source>
</evidence>
<evidence type="ECO:0000256" key="5">
    <source>
        <dbReference type="ARBA" id="ARBA00023221"/>
    </source>
</evidence>
<evidence type="ECO:0000256" key="9">
    <source>
        <dbReference type="ARBA" id="ARBA00069709"/>
    </source>
</evidence>
<keyword evidence="5" id="KW-0443">Lipid metabolism</keyword>
<dbReference type="PANTHER" id="PTHR43400">
    <property type="entry name" value="FUMARATE REDUCTASE"/>
    <property type="match status" value="1"/>
</dbReference>
<dbReference type="EMBL" id="BKAL01000001">
    <property type="protein sequence ID" value="GEP67491.1"/>
    <property type="molecule type" value="Genomic_DNA"/>
</dbReference>
<accession>A0A512P8G5</accession>
<dbReference type="InterPro" id="IPR003953">
    <property type="entry name" value="FAD-dep_OxRdtase_2_FAD-bd"/>
</dbReference>
<reference evidence="11 12" key="1">
    <citation type="submission" date="2019-07" db="EMBL/GenBank/DDBJ databases">
        <title>Whole genome shotgun sequence of Cellulomonas soli NBRC 109434.</title>
        <authorList>
            <person name="Hosoyama A."/>
            <person name="Uohara A."/>
            <person name="Ohji S."/>
            <person name="Ichikawa N."/>
        </authorList>
    </citation>
    <scope>NUCLEOTIDE SEQUENCE [LARGE SCALE GENOMIC DNA]</scope>
    <source>
        <strain evidence="11 12">NBRC 109434</strain>
    </source>
</reference>
<dbReference type="InterPro" id="IPR036188">
    <property type="entry name" value="FAD/NAD-bd_sf"/>
</dbReference>
<evidence type="ECO:0000256" key="3">
    <source>
        <dbReference type="ARBA" id="ARBA00022827"/>
    </source>
</evidence>
<dbReference type="AlphaFoldDB" id="A0A512P8G5"/>
<comment type="cofactor">
    <cofactor evidence="1">
        <name>FAD</name>
        <dbReference type="ChEBI" id="CHEBI:57692"/>
    </cofactor>
</comment>
<evidence type="ECO:0000313" key="12">
    <source>
        <dbReference type="Proteomes" id="UP000321798"/>
    </source>
</evidence>
<comment type="catalytic activity">
    <reaction evidence="6">
        <text>a 3-oxosteroid + A = a 3-oxo-Delta(1)-steroid + AH2</text>
        <dbReference type="Rhea" id="RHEA:13329"/>
        <dbReference type="ChEBI" id="CHEBI:13193"/>
        <dbReference type="ChEBI" id="CHEBI:17499"/>
        <dbReference type="ChEBI" id="CHEBI:20156"/>
        <dbReference type="ChEBI" id="CHEBI:47788"/>
        <dbReference type="EC" id="1.3.99.4"/>
    </reaction>
</comment>
<organism evidence="11 12">
    <name type="scientific">Cellulomonas soli</name>
    <dbReference type="NCBI Taxonomy" id="931535"/>
    <lineage>
        <taxon>Bacteria</taxon>
        <taxon>Bacillati</taxon>
        <taxon>Actinomycetota</taxon>
        <taxon>Actinomycetes</taxon>
        <taxon>Micrococcales</taxon>
        <taxon>Cellulomonadaceae</taxon>
        <taxon>Cellulomonas</taxon>
    </lineage>
</organism>
<comment type="caution">
    <text evidence="11">The sequence shown here is derived from an EMBL/GenBank/DDBJ whole genome shotgun (WGS) entry which is preliminary data.</text>
</comment>
<evidence type="ECO:0000256" key="8">
    <source>
        <dbReference type="ARBA" id="ARBA00066536"/>
    </source>
</evidence>
<evidence type="ECO:0000313" key="11">
    <source>
        <dbReference type="EMBL" id="GEP67491.1"/>
    </source>
</evidence>
<comment type="similarity">
    <text evidence="7">Belongs to the FAD-dependent oxidoreductase 2 family. 3-oxosteroid dehydrogenase subfamily.</text>
</comment>
<dbReference type="InterPro" id="IPR027477">
    <property type="entry name" value="Succ_DH/fumarate_Rdtase_cat_sf"/>
</dbReference>
<sequence>MTFDYVVDVVVVGSGSAAATAALAVKEHGHEPLVLESTELFGGSSSMSGGGLWVPDNSVLREAGVPDSYALARTYMDEVIGDVGPASSPQRRHAFLTQGPAMVDFLRGLGMRFVHARDYADYYPERPGGLAVGRGIEGVRWDVRKLGPWRGRLRGEVPLPVHTSEVAKMLVSLRTLDGFLTAANVVGVQTVGASLLGKRLRGLGNSLMGQLLYLLVERSVPIWLSSPMTELITQDGAVVGAVVDHDGRRMRVGARHGVILAAGGFAQDDAMRQQYHPHPIGTAWTSANPGDRGDAVKAGMALGAAVALMDDAWWGPSVIGPDGKAMFLLGERSLPHGFVVDSSGQRFMNESESYVDAGHHQYARHAVVDAIPAFLVIDSRHRRRYPFGLALPGITPKKFLESGFMVKADTLDELAVAIGVDPVGLLDTAARFATFAQTGVDEDFGRGASAYDRVYSDPRVRPNPNLGAVSRPPFYAVRVWPGDLGTKGGLLTDEHARVLREDGSVIAGLYAAGNTSASVMGNTYPGPGSTIGPAMTFGYVAGRHAAAGTVTGATGETSADAVQR</sequence>
<dbReference type="PANTHER" id="PTHR43400:SF10">
    <property type="entry name" value="3-OXOSTEROID 1-DEHYDROGENASE"/>
    <property type="match status" value="1"/>
</dbReference>
<dbReference type="GO" id="GO:0008202">
    <property type="term" value="P:steroid metabolic process"/>
    <property type="evidence" value="ECO:0007669"/>
    <property type="project" value="UniProtKB-KW"/>
</dbReference>
<dbReference type="SUPFAM" id="SSF56425">
    <property type="entry name" value="Succinate dehydrogenase/fumarate reductase flavoprotein, catalytic domain"/>
    <property type="match status" value="1"/>
</dbReference>
<dbReference type="EC" id="1.3.99.4" evidence="8"/>
<name>A0A512P8G5_9CELL</name>
<dbReference type="Proteomes" id="UP000321798">
    <property type="component" value="Unassembled WGS sequence"/>
</dbReference>
<gene>
    <name evidence="11" type="ORF">CSO01_02060</name>
</gene>
<dbReference type="RefSeq" id="WP_146951266.1">
    <property type="nucleotide sequence ID" value="NZ_BAABBJ010000005.1"/>
</dbReference>
<dbReference type="GO" id="GO:0047571">
    <property type="term" value="F:3-oxosteroid 1-dehydrogenase activity"/>
    <property type="evidence" value="ECO:0007669"/>
    <property type="project" value="UniProtKB-EC"/>
</dbReference>
<dbReference type="PRINTS" id="PR00411">
    <property type="entry name" value="PNDRDTASEI"/>
</dbReference>
<dbReference type="FunFam" id="3.50.50.60:FF:000208">
    <property type="entry name" value="3-ketosteroid dehydrogenase"/>
    <property type="match status" value="1"/>
</dbReference>
<keyword evidence="2" id="KW-0285">Flavoprotein</keyword>
<dbReference type="FunFam" id="3.50.50.60:FF:000240">
    <property type="entry name" value="3-ketosteroid-delta-1-dehydrogenase"/>
    <property type="match status" value="1"/>
</dbReference>
<protein>
    <recommendedName>
        <fullName evidence="9">3-oxosteroid 1-dehydrogenase</fullName>
        <ecNumber evidence="8">1.3.99.4</ecNumber>
    </recommendedName>
</protein>
<keyword evidence="4" id="KW-0560">Oxidoreductase</keyword>
<evidence type="ECO:0000256" key="6">
    <source>
        <dbReference type="ARBA" id="ARBA00051951"/>
    </source>
</evidence>
<evidence type="ECO:0000256" key="2">
    <source>
        <dbReference type="ARBA" id="ARBA00022630"/>
    </source>
</evidence>
<dbReference type="InterPro" id="IPR050315">
    <property type="entry name" value="FAD-oxidoreductase_2"/>
</dbReference>
<feature type="domain" description="FAD-dependent oxidoreductase 2 FAD-binding" evidence="10">
    <location>
        <begin position="8"/>
        <end position="531"/>
    </location>
</feature>
<proteinExistence type="inferred from homology"/>
<dbReference type="OrthoDB" id="9813348at2"/>
<evidence type="ECO:0000256" key="1">
    <source>
        <dbReference type="ARBA" id="ARBA00001974"/>
    </source>
</evidence>
<evidence type="ECO:0000256" key="7">
    <source>
        <dbReference type="ARBA" id="ARBA00061147"/>
    </source>
</evidence>
<dbReference type="SUPFAM" id="SSF51905">
    <property type="entry name" value="FAD/NAD(P)-binding domain"/>
    <property type="match status" value="1"/>
</dbReference>
<keyword evidence="12" id="KW-1185">Reference proteome</keyword>
<evidence type="ECO:0000259" key="10">
    <source>
        <dbReference type="Pfam" id="PF00890"/>
    </source>
</evidence>
<dbReference type="Pfam" id="PF00890">
    <property type="entry name" value="FAD_binding_2"/>
    <property type="match status" value="1"/>
</dbReference>
<keyword evidence="5" id="KW-0753">Steroid metabolism</keyword>